<dbReference type="Gene3D" id="3.10.129.10">
    <property type="entry name" value="Hotdog Thioesterase"/>
    <property type="match status" value="2"/>
</dbReference>
<evidence type="ECO:0000313" key="8">
    <source>
        <dbReference type="Proteomes" id="UP000190102"/>
    </source>
</evidence>
<evidence type="ECO:0000256" key="2">
    <source>
        <dbReference type="ARBA" id="ARBA00022801"/>
    </source>
</evidence>
<accession>A0A1T4NMB2</accession>
<dbReference type="Proteomes" id="UP000190102">
    <property type="component" value="Unassembled WGS sequence"/>
</dbReference>
<dbReference type="InterPro" id="IPR033120">
    <property type="entry name" value="HOTDOG_ACOT"/>
</dbReference>
<evidence type="ECO:0000313" key="7">
    <source>
        <dbReference type="EMBL" id="SJZ80245.1"/>
    </source>
</evidence>
<keyword evidence="3" id="KW-0809">Transit peptide</keyword>
<evidence type="ECO:0000256" key="5">
    <source>
        <dbReference type="SAM" id="MobiDB-lite"/>
    </source>
</evidence>
<dbReference type="RefSeq" id="WP_078789983.1">
    <property type="nucleotide sequence ID" value="NZ_FUWR01000007.1"/>
</dbReference>
<dbReference type="CDD" id="cd03442">
    <property type="entry name" value="BFIT_BACH"/>
    <property type="match status" value="2"/>
</dbReference>
<dbReference type="PANTHER" id="PTHR12655:SF0">
    <property type="entry name" value="ACYL-COENZYME A THIOESTERASE 9, MITOCHONDRIAL"/>
    <property type="match status" value="1"/>
</dbReference>
<gene>
    <name evidence="7" type="ORF">SAMN02745119_01688</name>
</gene>
<proteinExistence type="predicted"/>
<feature type="region of interest" description="Disordered" evidence="5">
    <location>
        <begin position="148"/>
        <end position="171"/>
    </location>
</feature>
<dbReference type="EMBL" id="FUWR01000007">
    <property type="protein sequence ID" value="SJZ80245.1"/>
    <property type="molecule type" value="Genomic_DNA"/>
</dbReference>
<dbReference type="PANTHER" id="PTHR12655">
    <property type="entry name" value="ACYL-COA THIOESTERASE"/>
    <property type="match status" value="1"/>
</dbReference>
<name>A0A1T4NMB2_9BACT</name>
<dbReference type="InterPro" id="IPR006683">
    <property type="entry name" value="Thioestr_dom"/>
</dbReference>
<organism evidence="7 8">
    <name type="scientific">Trichlorobacter thiogenes</name>
    <dbReference type="NCBI Taxonomy" id="115783"/>
    <lineage>
        <taxon>Bacteria</taxon>
        <taxon>Pseudomonadati</taxon>
        <taxon>Thermodesulfobacteriota</taxon>
        <taxon>Desulfuromonadia</taxon>
        <taxon>Geobacterales</taxon>
        <taxon>Geobacteraceae</taxon>
        <taxon>Trichlorobacter</taxon>
    </lineage>
</organism>
<keyword evidence="2 4" id="KW-0378">Hydrolase</keyword>
<evidence type="ECO:0000256" key="4">
    <source>
        <dbReference type="PROSITE-ProRule" id="PRU01106"/>
    </source>
</evidence>
<keyword evidence="1" id="KW-0677">Repeat</keyword>
<dbReference type="AlphaFoldDB" id="A0A1T4NMB2"/>
<feature type="domain" description="HotDog ACOT-type" evidence="6">
    <location>
        <begin position="15"/>
        <end position="129"/>
    </location>
</feature>
<dbReference type="Pfam" id="PF03061">
    <property type="entry name" value="4HBT"/>
    <property type="match status" value="2"/>
</dbReference>
<evidence type="ECO:0000256" key="3">
    <source>
        <dbReference type="ARBA" id="ARBA00022946"/>
    </source>
</evidence>
<dbReference type="STRING" id="115783.SAMN02745119_01688"/>
<feature type="compositionally biased region" description="Basic and acidic residues" evidence="5">
    <location>
        <begin position="148"/>
        <end position="161"/>
    </location>
</feature>
<feature type="domain" description="HotDog ACOT-type" evidence="6">
    <location>
        <begin position="198"/>
        <end position="310"/>
    </location>
</feature>
<reference evidence="8" key="1">
    <citation type="submission" date="2017-02" db="EMBL/GenBank/DDBJ databases">
        <authorList>
            <person name="Varghese N."/>
            <person name="Submissions S."/>
        </authorList>
    </citation>
    <scope>NUCLEOTIDE SEQUENCE [LARGE SCALE GENOMIC DNA]</scope>
    <source>
        <strain evidence="8">ATCC BAA-34</strain>
    </source>
</reference>
<evidence type="ECO:0000256" key="1">
    <source>
        <dbReference type="ARBA" id="ARBA00022737"/>
    </source>
</evidence>
<protein>
    <submittedName>
        <fullName evidence="7">Acyl-CoA hydrolase</fullName>
    </submittedName>
</protein>
<keyword evidence="8" id="KW-1185">Reference proteome</keyword>
<dbReference type="PROSITE" id="PS51770">
    <property type="entry name" value="HOTDOG_ACOT"/>
    <property type="match status" value="2"/>
</dbReference>
<sequence length="347" mass="39569">MTTPRETSLYKVLPLASDLKARRRYMIVDEPIVGNFRFGLLLEDLDIMAEQAALGYARSIHPDAKVVTAAIDNIIVRHVVDNDRDIQIDARINHVGRSSMVVGMRVEHAGDPSTHIASCYFTMVARGGESAEESRVLPPLEYQDELEKHRAEKSMQEREQYRQQQAAQQEPPSYEEYALLRQLHEAQDQPGFSGVKADSLVVESWERMYPEQEYVPHRIFGGYIIRRAYELSSMCAEQIAPGRALIAAVNRINFFHPVRLGDKLHYTCRVVYTCDSFVCVEAGIERISRDRNSKALSNSCLFTFVNVDSSLQHQPVPAIYPTTYAEDARYLAAFRSHRAMVKHYDLI</sequence>
<dbReference type="SUPFAM" id="SSF54637">
    <property type="entry name" value="Thioesterase/thiol ester dehydrase-isomerase"/>
    <property type="match status" value="2"/>
</dbReference>
<dbReference type="OrthoDB" id="9809430at2"/>
<evidence type="ECO:0000259" key="6">
    <source>
        <dbReference type="PROSITE" id="PS51770"/>
    </source>
</evidence>
<dbReference type="GO" id="GO:0047617">
    <property type="term" value="F:fatty acyl-CoA hydrolase activity"/>
    <property type="evidence" value="ECO:0007669"/>
    <property type="project" value="TreeGrafter"/>
</dbReference>
<dbReference type="InterPro" id="IPR029069">
    <property type="entry name" value="HotDog_dom_sf"/>
</dbReference>
<feature type="compositionally biased region" description="Low complexity" evidence="5">
    <location>
        <begin position="162"/>
        <end position="171"/>
    </location>
</feature>
<dbReference type="GO" id="GO:0006637">
    <property type="term" value="P:acyl-CoA metabolic process"/>
    <property type="evidence" value="ECO:0007669"/>
    <property type="project" value="TreeGrafter"/>
</dbReference>